<proteinExistence type="predicted"/>
<evidence type="ECO:0000313" key="1">
    <source>
        <dbReference type="EMBL" id="KAF9032902.1"/>
    </source>
</evidence>
<evidence type="ECO:0000313" key="2">
    <source>
        <dbReference type="EMBL" id="KAF9065174.1"/>
    </source>
</evidence>
<comment type="caution">
    <text evidence="1">The sequence shown here is derived from an EMBL/GenBank/DDBJ whole genome shotgun (WGS) entry which is preliminary data.</text>
</comment>
<protein>
    <submittedName>
        <fullName evidence="1">Uncharacterized protein</fullName>
    </submittedName>
</protein>
<keyword evidence="4" id="KW-1185">Reference proteome</keyword>
<reference evidence="1" key="1">
    <citation type="submission" date="2020-11" db="EMBL/GenBank/DDBJ databases">
        <authorList>
            <consortium name="DOE Joint Genome Institute"/>
            <person name="Ahrendt S."/>
            <person name="Riley R."/>
            <person name="Andreopoulos W."/>
            <person name="Labutti K."/>
            <person name="Pangilinan J."/>
            <person name="Ruiz-Duenas F.J."/>
            <person name="Barrasa J.M."/>
            <person name="Sanchez-Garcia M."/>
            <person name="Camarero S."/>
            <person name="Miyauchi S."/>
            <person name="Serrano A."/>
            <person name="Linde D."/>
            <person name="Babiker R."/>
            <person name="Drula E."/>
            <person name="Ayuso-Fernandez I."/>
            <person name="Pacheco R."/>
            <person name="Padilla G."/>
            <person name="Ferreira P."/>
            <person name="Barriuso J."/>
            <person name="Kellner H."/>
            <person name="Castanera R."/>
            <person name="Alfaro M."/>
            <person name="Ramirez L."/>
            <person name="Pisabarro A.G."/>
            <person name="Kuo A."/>
            <person name="Tritt A."/>
            <person name="Lipzen A."/>
            <person name="He G."/>
            <person name="Yan M."/>
            <person name="Ng V."/>
            <person name="Cullen D."/>
            <person name="Martin F."/>
            <person name="Rosso M.-N."/>
            <person name="Henrissat B."/>
            <person name="Hibbett D."/>
            <person name="Martinez A.T."/>
            <person name="Grigoriev I.V."/>
        </authorList>
    </citation>
    <scope>NUCLEOTIDE SEQUENCE</scope>
    <source>
        <strain evidence="1">AH 40177</strain>
    </source>
</reference>
<accession>A0A9P5P5J4</accession>
<dbReference type="EMBL" id="JADNRY010000108">
    <property type="protein sequence ID" value="KAF9065174.1"/>
    <property type="molecule type" value="Genomic_DNA"/>
</dbReference>
<dbReference type="EMBL" id="JADNRY010000023">
    <property type="protein sequence ID" value="KAF9072599.1"/>
    <property type="molecule type" value="Genomic_DNA"/>
</dbReference>
<dbReference type="Proteomes" id="UP000772434">
    <property type="component" value="Unassembled WGS sequence"/>
</dbReference>
<gene>
    <name evidence="3" type="ORF">BDP27DRAFT_1320235</name>
    <name evidence="2" type="ORF">BDP27DRAFT_1332398</name>
    <name evidence="1" type="ORF">BDP27DRAFT_1348572</name>
</gene>
<name>A0A9P5P5J4_9AGAR</name>
<dbReference type="AlphaFoldDB" id="A0A9P5P5J4"/>
<organism evidence="1 4">
    <name type="scientific">Rhodocollybia butyracea</name>
    <dbReference type="NCBI Taxonomy" id="206335"/>
    <lineage>
        <taxon>Eukaryota</taxon>
        <taxon>Fungi</taxon>
        <taxon>Dikarya</taxon>
        <taxon>Basidiomycota</taxon>
        <taxon>Agaricomycotina</taxon>
        <taxon>Agaricomycetes</taxon>
        <taxon>Agaricomycetidae</taxon>
        <taxon>Agaricales</taxon>
        <taxon>Marasmiineae</taxon>
        <taxon>Omphalotaceae</taxon>
        <taxon>Rhodocollybia</taxon>
    </lineage>
</organism>
<sequence length="58" mass="7042">MFIIIGSKWFIYSYVRRFYIHMHDTRPHHTCKQTNQRNCCRVCFRCVGYLNCCLCTSS</sequence>
<evidence type="ECO:0000313" key="3">
    <source>
        <dbReference type="EMBL" id="KAF9072599.1"/>
    </source>
</evidence>
<evidence type="ECO:0000313" key="4">
    <source>
        <dbReference type="Proteomes" id="UP000772434"/>
    </source>
</evidence>
<dbReference type="EMBL" id="JADNRY010000635">
    <property type="protein sequence ID" value="KAF9032902.1"/>
    <property type="molecule type" value="Genomic_DNA"/>
</dbReference>